<keyword evidence="3" id="KW-1185">Reference proteome</keyword>
<reference evidence="4" key="1">
    <citation type="submission" date="2016-06" db="UniProtKB">
        <authorList>
            <consortium name="WormBaseParasite"/>
        </authorList>
    </citation>
    <scope>IDENTIFICATION</scope>
</reference>
<evidence type="ECO:0000313" key="2">
    <source>
        <dbReference type="EMBL" id="VDP63809.1"/>
    </source>
</evidence>
<evidence type="ECO:0000313" key="4">
    <source>
        <dbReference type="WBParaSite" id="SCUD_0001756501-mRNA-1"/>
    </source>
</evidence>
<keyword evidence="1" id="KW-0812">Transmembrane</keyword>
<dbReference type="EMBL" id="UZAK01039949">
    <property type="protein sequence ID" value="VDP63809.1"/>
    <property type="molecule type" value="Genomic_DNA"/>
</dbReference>
<keyword evidence="1" id="KW-1133">Transmembrane helix</keyword>
<keyword evidence="1" id="KW-0472">Membrane</keyword>
<protein>
    <submittedName>
        <fullName evidence="4">Ammonium_transp domain-containing protein</fullName>
    </submittedName>
</protein>
<organism evidence="4">
    <name type="scientific">Schistosoma curassoni</name>
    <dbReference type="NCBI Taxonomy" id="6186"/>
    <lineage>
        <taxon>Eukaryota</taxon>
        <taxon>Metazoa</taxon>
        <taxon>Spiralia</taxon>
        <taxon>Lophotrochozoa</taxon>
        <taxon>Platyhelminthes</taxon>
        <taxon>Trematoda</taxon>
        <taxon>Digenea</taxon>
        <taxon>Strigeidida</taxon>
        <taxon>Schistosomatoidea</taxon>
        <taxon>Schistosomatidae</taxon>
        <taxon>Schistosoma</taxon>
    </lineage>
</organism>
<evidence type="ECO:0000256" key="1">
    <source>
        <dbReference type="SAM" id="Phobius"/>
    </source>
</evidence>
<sequence>MIHNCVIGKVVNVWTQGASYNLDSSQEASINQRQYSNNDGDIFALNIVLVIAGAITFPLTVFKLLFELKMVFGGGTFRYHQMDLVLAAGILYNCWWNLFLTLMWLSSMTGLRILNSTNTTTTSTTLLNVQSSIHLIVLTKFD</sequence>
<dbReference type="WBParaSite" id="SCUD_0001756501-mRNA-1">
    <property type="protein sequence ID" value="SCUD_0001756501-mRNA-1"/>
    <property type="gene ID" value="SCUD_0001756501"/>
</dbReference>
<dbReference type="Proteomes" id="UP000279833">
    <property type="component" value="Unassembled WGS sequence"/>
</dbReference>
<reference evidence="2 3" key="2">
    <citation type="submission" date="2018-11" db="EMBL/GenBank/DDBJ databases">
        <authorList>
            <consortium name="Pathogen Informatics"/>
        </authorList>
    </citation>
    <scope>NUCLEOTIDE SEQUENCE [LARGE SCALE GENOMIC DNA]</scope>
    <source>
        <strain evidence="2">Dakar</strain>
        <strain evidence="3">Dakar, Senegal</strain>
    </source>
</reference>
<proteinExistence type="predicted"/>
<name>A0A183KR76_9TREM</name>
<evidence type="ECO:0000313" key="3">
    <source>
        <dbReference type="Proteomes" id="UP000279833"/>
    </source>
</evidence>
<dbReference type="AlphaFoldDB" id="A0A183KR76"/>
<feature type="transmembrane region" description="Helical" evidence="1">
    <location>
        <begin position="42"/>
        <end position="65"/>
    </location>
</feature>
<gene>
    <name evidence="2" type="ORF">SCUD_LOCUS17562</name>
</gene>
<accession>A0A183KR76</accession>
<feature type="transmembrane region" description="Helical" evidence="1">
    <location>
        <begin position="85"/>
        <end position="105"/>
    </location>
</feature>